<gene>
    <name evidence="1" type="ORF">F511_13580</name>
</gene>
<reference evidence="1 2" key="1">
    <citation type="journal article" date="2015" name="Proc. Natl. Acad. Sci. U.S.A.">
        <title>The resurrection genome of Boea hygrometrica: A blueprint for survival of dehydration.</title>
        <authorList>
            <person name="Xiao L."/>
            <person name="Yang G."/>
            <person name="Zhang L."/>
            <person name="Yang X."/>
            <person name="Zhao S."/>
            <person name="Ji Z."/>
            <person name="Zhou Q."/>
            <person name="Hu M."/>
            <person name="Wang Y."/>
            <person name="Chen M."/>
            <person name="Xu Y."/>
            <person name="Jin H."/>
            <person name="Xiao X."/>
            <person name="Hu G."/>
            <person name="Bao F."/>
            <person name="Hu Y."/>
            <person name="Wan P."/>
            <person name="Li L."/>
            <person name="Deng X."/>
            <person name="Kuang T."/>
            <person name="Xiang C."/>
            <person name="Zhu J.K."/>
            <person name="Oliver M.J."/>
            <person name="He Y."/>
        </authorList>
    </citation>
    <scope>NUCLEOTIDE SEQUENCE [LARGE SCALE GENOMIC DNA]</scope>
    <source>
        <strain evidence="2">cv. XS01</strain>
    </source>
</reference>
<name>A0A2Z7BVG3_9LAMI</name>
<dbReference type="EMBL" id="KV001994">
    <property type="protein sequence ID" value="KZV38256.1"/>
    <property type="molecule type" value="Genomic_DNA"/>
</dbReference>
<proteinExistence type="predicted"/>
<organism evidence="1 2">
    <name type="scientific">Dorcoceras hygrometricum</name>
    <dbReference type="NCBI Taxonomy" id="472368"/>
    <lineage>
        <taxon>Eukaryota</taxon>
        <taxon>Viridiplantae</taxon>
        <taxon>Streptophyta</taxon>
        <taxon>Embryophyta</taxon>
        <taxon>Tracheophyta</taxon>
        <taxon>Spermatophyta</taxon>
        <taxon>Magnoliopsida</taxon>
        <taxon>eudicotyledons</taxon>
        <taxon>Gunneridae</taxon>
        <taxon>Pentapetalae</taxon>
        <taxon>asterids</taxon>
        <taxon>lamiids</taxon>
        <taxon>Lamiales</taxon>
        <taxon>Gesneriaceae</taxon>
        <taxon>Didymocarpoideae</taxon>
        <taxon>Trichosporeae</taxon>
        <taxon>Loxocarpinae</taxon>
        <taxon>Dorcoceras</taxon>
    </lineage>
</organism>
<keyword evidence="2" id="KW-1185">Reference proteome</keyword>
<evidence type="ECO:0000313" key="2">
    <source>
        <dbReference type="Proteomes" id="UP000250235"/>
    </source>
</evidence>
<dbReference type="Proteomes" id="UP000250235">
    <property type="component" value="Unassembled WGS sequence"/>
</dbReference>
<dbReference type="AlphaFoldDB" id="A0A2Z7BVG3"/>
<dbReference type="OrthoDB" id="1301741at2759"/>
<accession>A0A2Z7BVG3</accession>
<sequence>MKAHLAAQDDDMWLVITDGPIKIMKPNTVVAITVDAAQWVEKPRFEWTSEDVGIENIVK</sequence>
<protein>
    <submittedName>
        <fullName evidence="1">Uncharacterized protein</fullName>
    </submittedName>
</protein>
<evidence type="ECO:0000313" key="1">
    <source>
        <dbReference type="EMBL" id="KZV38256.1"/>
    </source>
</evidence>